<protein>
    <recommendedName>
        <fullName evidence="4">Phage tail protein</fullName>
    </recommendedName>
</protein>
<keyword evidence="3" id="KW-1185">Reference proteome</keyword>
<evidence type="ECO:0008006" key="4">
    <source>
        <dbReference type="Google" id="ProtNLM"/>
    </source>
</evidence>
<comment type="caution">
    <text evidence="2">The sequence shown here is derived from an EMBL/GenBank/DDBJ whole genome shotgun (WGS) entry which is preliminary data.</text>
</comment>
<keyword evidence="1" id="KW-1133">Transmembrane helix</keyword>
<accession>A0A176YY31</accession>
<keyword evidence="1" id="KW-0472">Membrane</keyword>
<dbReference type="EMBL" id="LSEF01000088">
    <property type="protein sequence ID" value="OAF11692.1"/>
    <property type="molecule type" value="Genomic_DNA"/>
</dbReference>
<proteinExistence type="predicted"/>
<sequence>MRTIYLHGKLGSDFGRSHRFDVATAAEALRALNCAFPKRFVQEIEEGYYKIVRGDKRTGMQLDLDLVNEFKLGAADLHIFPVARGAATARTAKGTTKVVLGAALVGSAIFMSGGVLATPLAATGVLSGTSYGTMAAIGFGLMLSGASTLLAKPASQPTQASNGLNVNGGNIGNSGQQGNAVPLIYGECMVGSTPIAAWSDVEDIDVYAQNTGSIEAAFDTPAYGGRD</sequence>
<dbReference type="Proteomes" id="UP000077173">
    <property type="component" value="Unassembled WGS sequence"/>
</dbReference>
<dbReference type="AlphaFoldDB" id="A0A176YY31"/>
<evidence type="ECO:0000313" key="2">
    <source>
        <dbReference type="EMBL" id="OAF11692.1"/>
    </source>
</evidence>
<organism evidence="2 3">
    <name type="scientific">Bradyrhizobium neotropicale</name>
    <dbReference type="NCBI Taxonomy" id="1497615"/>
    <lineage>
        <taxon>Bacteria</taxon>
        <taxon>Pseudomonadati</taxon>
        <taxon>Pseudomonadota</taxon>
        <taxon>Alphaproteobacteria</taxon>
        <taxon>Hyphomicrobiales</taxon>
        <taxon>Nitrobacteraceae</taxon>
        <taxon>Bradyrhizobium</taxon>
    </lineage>
</organism>
<feature type="transmembrane region" description="Helical" evidence="1">
    <location>
        <begin position="98"/>
        <end position="122"/>
    </location>
</feature>
<keyword evidence="1" id="KW-0812">Transmembrane</keyword>
<evidence type="ECO:0000256" key="1">
    <source>
        <dbReference type="SAM" id="Phobius"/>
    </source>
</evidence>
<evidence type="ECO:0000313" key="3">
    <source>
        <dbReference type="Proteomes" id="UP000077173"/>
    </source>
</evidence>
<gene>
    <name evidence="2" type="ORF">AXW67_21720</name>
</gene>
<feature type="transmembrane region" description="Helical" evidence="1">
    <location>
        <begin position="128"/>
        <end position="151"/>
    </location>
</feature>
<name>A0A176YY31_9BRAD</name>
<reference evidence="2 3" key="1">
    <citation type="submission" date="2016-02" db="EMBL/GenBank/DDBJ databases">
        <title>Draft genome sequence of the strain BR 10247T Bradyrhizobium neotropicale isolated from nodules of Centrolobium paraense.</title>
        <authorList>
            <person name="Simoes-Araujo J.L."/>
            <person name="Barauna A.C."/>
            <person name="Silva K."/>
            <person name="Zilli J.E."/>
        </authorList>
    </citation>
    <scope>NUCLEOTIDE SEQUENCE [LARGE SCALE GENOMIC DNA]</scope>
    <source>
        <strain evidence="2 3">BR 10247</strain>
    </source>
</reference>